<dbReference type="EMBL" id="WXWW01000135">
    <property type="protein sequence ID" value="NAW65294.1"/>
    <property type="molecule type" value="Genomic_DNA"/>
</dbReference>
<evidence type="ECO:0000313" key="1">
    <source>
        <dbReference type="EMBL" id="NAW65294.1"/>
    </source>
</evidence>
<dbReference type="AlphaFoldDB" id="A0A7X4WAT0"/>
<comment type="caution">
    <text evidence="1">The sequence shown here is derived from an EMBL/GenBank/DDBJ whole genome shotgun (WGS) entry which is preliminary data.</text>
</comment>
<dbReference type="OrthoDB" id="5816320at2"/>
<accession>A0A7X4WAT0</accession>
<gene>
    <name evidence="1" type="ORF">CAG72_08700</name>
</gene>
<dbReference type="Proteomes" id="UP000465712">
    <property type="component" value="Unassembled WGS sequence"/>
</dbReference>
<dbReference type="RefSeq" id="WP_161444290.1">
    <property type="nucleotide sequence ID" value="NZ_WXWU01000073.1"/>
</dbReference>
<proteinExistence type="predicted"/>
<name>A0A7X4WAT0_9GAMM</name>
<reference evidence="1 2" key="1">
    <citation type="submission" date="2017-05" db="EMBL/GenBank/DDBJ databases">
        <title>High clonality and local adaptation shapes Vibrionaceae linages within an endangered oasis.</title>
        <authorList>
            <person name="Vazquez-Rosas-Landa M."/>
        </authorList>
    </citation>
    <scope>NUCLEOTIDE SEQUENCE [LARGE SCALE GENOMIC DNA]</scope>
    <source>
        <strain evidence="1 2">P46_P4S1P180</strain>
    </source>
</reference>
<protein>
    <submittedName>
        <fullName evidence="1">Uncharacterized protein</fullName>
    </submittedName>
</protein>
<sequence>MSWHIIRMFWLSFFALFFSAQAMACLDDQGAGATVKHRVVAESCLIDAVLSEPASRHKNSSDSAPVTQSQHSGSAVAILHSVRWHISQRYNVHDGDPDRLDLAPPWYPVSDTRLTQRFVQPTIYLAYQDFRPSYRLSGWKETNAMYVALNSHYFI</sequence>
<organism evidence="1 2">
    <name type="scientific">Photobacterium halotolerans</name>
    <dbReference type="NCBI Taxonomy" id="265726"/>
    <lineage>
        <taxon>Bacteria</taxon>
        <taxon>Pseudomonadati</taxon>
        <taxon>Pseudomonadota</taxon>
        <taxon>Gammaproteobacteria</taxon>
        <taxon>Vibrionales</taxon>
        <taxon>Vibrionaceae</taxon>
        <taxon>Photobacterium</taxon>
    </lineage>
</organism>
<evidence type="ECO:0000313" key="2">
    <source>
        <dbReference type="Proteomes" id="UP000465712"/>
    </source>
</evidence>